<name>E8N686_ANATU</name>
<dbReference type="FunCoup" id="E8N686">
    <property type="interactions" value="245"/>
</dbReference>
<dbReference type="OrthoDB" id="9778711at2"/>
<dbReference type="InterPro" id="IPR028581">
    <property type="entry name" value="DeoC_typeI"/>
</dbReference>
<evidence type="ECO:0000256" key="6">
    <source>
        <dbReference type="ARBA" id="ARBA00056337"/>
    </source>
</evidence>
<evidence type="ECO:0000256" key="3">
    <source>
        <dbReference type="ARBA" id="ARBA00023239"/>
    </source>
</evidence>
<dbReference type="STRING" id="926569.ANT_19240"/>
<dbReference type="InParanoid" id="E8N686"/>
<evidence type="ECO:0000256" key="4">
    <source>
        <dbReference type="ARBA" id="ARBA00023270"/>
    </source>
</evidence>
<dbReference type="GO" id="GO:0009264">
    <property type="term" value="P:deoxyribonucleotide catabolic process"/>
    <property type="evidence" value="ECO:0007669"/>
    <property type="project" value="UniProtKB-UniRule"/>
</dbReference>
<feature type="active site" description="Proton donor/acceptor" evidence="7">
    <location>
        <position position="116"/>
    </location>
</feature>
<evidence type="ECO:0000256" key="1">
    <source>
        <dbReference type="ARBA" id="ARBA00010936"/>
    </source>
</evidence>
<keyword evidence="3 7" id="KW-0456">Lyase</keyword>
<dbReference type="eggNOG" id="COG0274">
    <property type="taxonomic scope" value="Bacteria"/>
</dbReference>
<dbReference type="InterPro" id="IPR002915">
    <property type="entry name" value="DeoC/FbaB/LacD_aldolase"/>
</dbReference>
<feature type="active site" description="Proton donor/acceptor" evidence="7">
    <location>
        <position position="209"/>
    </location>
</feature>
<dbReference type="SMART" id="SM01133">
    <property type="entry name" value="DeoC"/>
    <property type="match status" value="1"/>
</dbReference>
<dbReference type="GO" id="GO:0006018">
    <property type="term" value="P:2-deoxyribose 1-phosphate catabolic process"/>
    <property type="evidence" value="ECO:0007669"/>
    <property type="project" value="UniProtKB-UniRule"/>
</dbReference>
<proteinExistence type="inferred from homology"/>
<dbReference type="GO" id="GO:0005737">
    <property type="term" value="C:cytoplasm"/>
    <property type="evidence" value="ECO:0007669"/>
    <property type="project" value="UniProtKB-SubCell"/>
</dbReference>
<comment type="catalytic activity">
    <reaction evidence="5 7">
        <text>2-deoxy-D-ribose 5-phosphate = D-glyceraldehyde 3-phosphate + acetaldehyde</text>
        <dbReference type="Rhea" id="RHEA:12821"/>
        <dbReference type="ChEBI" id="CHEBI:15343"/>
        <dbReference type="ChEBI" id="CHEBI:59776"/>
        <dbReference type="ChEBI" id="CHEBI:62877"/>
        <dbReference type="EC" id="4.1.2.4"/>
    </reaction>
</comment>
<dbReference type="SUPFAM" id="SSF51569">
    <property type="entry name" value="Aldolase"/>
    <property type="match status" value="1"/>
</dbReference>
<comment type="similarity">
    <text evidence="1 7">Belongs to the DeoC/FbaB aldolase family. DeoC type 1 subfamily.</text>
</comment>
<comment type="function">
    <text evidence="6 7">Catalyzes a reversible aldol reaction between acetaldehyde and D-glyceraldehyde 3-phosphate to generate 2-deoxy-D-ribose 5-phosphate.</text>
</comment>
<dbReference type="HOGENOM" id="CLU_053595_0_2_0"/>
<dbReference type="KEGG" id="atm:ANT_19240"/>
<dbReference type="GO" id="GO:0004139">
    <property type="term" value="F:deoxyribose-phosphate aldolase activity"/>
    <property type="evidence" value="ECO:0007669"/>
    <property type="project" value="UniProtKB-UniRule"/>
</dbReference>
<dbReference type="EC" id="4.1.2.4" evidence="7"/>
<evidence type="ECO:0000313" key="8">
    <source>
        <dbReference type="EMBL" id="BAJ63950.1"/>
    </source>
</evidence>
<comment type="subcellular location">
    <subcellularLocation>
        <location evidence="7">Cytoplasm</location>
    </subcellularLocation>
</comment>
<keyword evidence="2 7" id="KW-0963">Cytoplasm</keyword>
<dbReference type="FunFam" id="3.20.20.70:FF:000044">
    <property type="entry name" value="Deoxyribose-phosphate aldolase"/>
    <property type="match status" value="1"/>
</dbReference>
<protein>
    <recommendedName>
        <fullName evidence="7">Deoxyribose-phosphate aldolase</fullName>
        <shortName evidence="7">DERA</shortName>
        <ecNumber evidence="7">4.1.2.4</ecNumber>
    </recommendedName>
    <alternativeName>
        <fullName evidence="7">2-deoxy-D-ribose 5-phosphate aldolase</fullName>
    </alternativeName>
    <alternativeName>
        <fullName evidence="7">Phosphodeoxyriboaldolase</fullName>
        <shortName evidence="7">Deoxyriboaldolase</shortName>
    </alternativeName>
</protein>
<dbReference type="InterPro" id="IPR011343">
    <property type="entry name" value="DeoC"/>
</dbReference>
<comment type="pathway">
    <text evidence="7">Carbohydrate degradation; 2-deoxy-D-ribose 1-phosphate degradation; D-glyceraldehyde 3-phosphate and acetaldehyde from 2-deoxy-alpha-D-ribose 1-phosphate: step 2/2.</text>
</comment>
<evidence type="ECO:0000256" key="7">
    <source>
        <dbReference type="HAMAP-Rule" id="MF_00114"/>
    </source>
</evidence>
<accession>E8N686</accession>
<gene>
    <name evidence="7 8" type="primary">deoC</name>
    <name evidence="8" type="ordered locus">ANT_19240</name>
</gene>
<sequence length="250" mass="27163">MKEILTLLDEFERVLPPLVLPEELSSNKPFSSWIDHTLLKPEATPQQIEHLCEEAKQYQFASVCVNPVYVSQVARALQGTPVKVCTVIGFPLGATPTRVKVFETRTCLEMGAQEIDMVLPIGHLRAGEFEYVLEDIYSVVEAAHAQDALVKVILETALLDHRQKIAGCLLSQKAGADFVKTSTGFGPGGATVEDIELMRRVVGPNTGVKASGGVRNLDIARAMLHAGANRLGTSSGVIIMKELEEAKSKK</sequence>
<evidence type="ECO:0000256" key="2">
    <source>
        <dbReference type="ARBA" id="ARBA00022490"/>
    </source>
</evidence>
<dbReference type="GO" id="GO:0016052">
    <property type="term" value="P:carbohydrate catabolic process"/>
    <property type="evidence" value="ECO:0007669"/>
    <property type="project" value="TreeGrafter"/>
</dbReference>
<dbReference type="CDD" id="cd00959">
    <property type="entry name" value="DeoC"/>
    <property type="match status" value="1"/>
</dbReference>
<dbReference type="RefSeq" id="WP_013560325.1">
    <property type="nucleotide sequence ID" value="NC_014960.1"/>
</dbReference>
<dbReference type="Proteomes" id="UP000008922">
    <property type="component" value="Chromosome"/>
</dbReference>
<dbReference type="HAMAP" id="MF_00114">
    <property type="entry name" value="DeoC_type1"/>
    <property type="match status" value="1"/>
</dbReference>
<evidence type="ECO:0000256" key="5">
    <source>
        <dbReference type="ARBA" id="ARBA00048791"/>
    </source>
</evidence>
<dbReference type="NCBIfam" id="TIGR00126">
    <property type="entry name" value="deoC"/>
    <property type="match status" value="1"/>
</dbReference>
<dbReference type="EMBL" id="AP012029">
    <property type="protein sequence ID" value="BAJ63950.1"/>
    <property type="molecule type" value="Genomic_DNA"/>
</dbReference>
<keyword evidence="9" id="KW-1185">Reference proteome</keyword>
<organism evidence="8 9">
    <name type="scientific">Anaerolinea thermophila (strain DSM 14523 / JCM 11388 / NBRC 100420 / UNI-1)</name>
    <dbReference type="NCBI Taxonomy" id="926569"/>
    <lineage>
        <taxon>Bacteria</taxon>
        <taxon>Bacillati</taxon>
        <taxon>Chloroflexota</taxon>
        <taxon>Anaerolineae</taxon>
        <taxon>Anaerolineales</taxon>
        <taxon>Anaerolineaceae</taxon>
        <taxon>Anaerolinea</taxon>
    </lineage>
</organism>
<keyword evidence="4 7" id="KW-0704">Schiff base</keyword>
<dbReference type="PIRSF" id="PIRSF001357">
    <property type="entry name" value="DeoC"/>
    <property type="match status" value="1"/>
</dbReference>
<dbReference type="Gene3D" id="3.20.20.70">
    <property type="entry name" value="Aldolase class I"/>
    <property type="match status" value="1"/>
</dbReference>
<dbReference type="PANTHER" id="PTHR10889:SF1">
    <property type="entry name" value="DEOXYRIBOSE-PHOSPHATE ALDOLASE"/>
    <property type="match status" value="1"/>
</dbReference>
<dbReference type="UniPathway" id="UPA00002">
    <property type="reaction ID" value="UER00468"/>
</dbReference>
<dbReference type="AlphaFoldDB" id="E8N686"/>
<dbReference type="Pfam" id="PF01791">
    <property type="entry name" value="DeoC"/>
    <property type="match status" value="1"/>
</dbReference>
<feature type="active site" description="Schiff-base intermediate with acetaldehyde" evidence="7">
    <location>
        <position position="180"/>
    </location>
</feature>
<dbReference type="InterPro" id="IPR013785">
    <property type="entry name" value="Aldolase_TIM"/>
</dbReference>
<reference evidence="8 9" key="1">
    <citation type="submission" date="2010-12" db="EMBL/GenBank/DDBJ databases">
        <title>Whole genome sequence of Anaerolinea thermophila UNI-1.</title>
        <authorList>
            <person name="Narita-Yamada S."/>
            <person name="Kishi E."/>
            <person name="Watanabe Y."/>
            <person name="Takasaki K."/>
            <person name="Ankai A."/>
            <person name="Oguchi A."/>
            <person name="Fukui S."/>
            <person name="Takahashi M."/>
            <person name="Yashiro I."/>
            <person name="Hosoyama A."/>
            <person name="Sekiguchi Y."/>
            <person name="Hanada S."/>
            <person name="Fujita N."/>
        </authorList>
    </citation>
    <scope>NUCLEOTIDE SEQUENCE [LARGE SCALE GENOMIC DNA]</scope>
    <source>
        <strain evidence="9">DSM 14523 / JCM 11388 / NBRC 100420 / UNI-1</strain>
    </source>
</reference>
<dbReference type="PANTHER" id="PTHR10889">
    <property type="entry name" value="DEOXYRIBOSE-PHOSPHATE ALDOLASE"/>
    <property type="match status" value="1"/>
</dbReference>
<evidence type="ECO:0000313" key="9">
    <source>
        <dbReference type="Proteomes" id="UP000008922"/>
    </source>
</evidence>